<sequence length="352" mass="38979">MDESFNYNEHFEKCFSLAVSNVSPHPILEFYRESWREKRSGIENADLIDDAQSKLQSIGQNSQMEKESDIITNVKGSDSLLASADLLDKSLASTSIRGLKGSESMLLDAAEFLDKSLAPTSTSGLEGYKLKLQGSVELVDKVLPPTMILGGEGYDPKLQGSVELVEKVLPTMILGGEGSESMLQASAELLDKSLALTSISELEEFDSKLLGYVEPLHKELAQPQIICSKEKSPLDIDQESGQPSNAKNEVKEKRKIKKRQSNNTKDDVKEKRKRKKKQSNNAKDDVKEERKRKEKQSSNVDDDSWLPAGWSKIVRYRKTAEDIQTISISDQVIASQAEISGIGVDVVLNANT</sequence>
<feature type="compositionally biased region" description="Basic and acidic residues" evidence="1">
    <location>
        <begin position="282"/>
        <end position="291"/>
    </location>
</feature>
<name>M1DQ51_SOLTU</name>
<reference evidence="2" key="2">
    <citation type="submission" date="2015-06" db="UniProtKB">
        <authorList>
            <consortium name="EnsemblPlants"/>
        </authorList>
    </citation>
    <scope>IDENTIFICATION</scope>
    <source>
        <strain evidence="2">DM1-3 516 R44</strain>
    </source>
</reference>
<dbReference type="EnsemblPlants" id="PGSC0003DMT400092598">
    <property type="protein sequence ID" value="PGSC0003DMT400092598"/>
    <property type="gene ID" value="PGSC0003DMG400042169"/>
</dbReference>
<dbReference type="Gramene" id="PGSC0003DMT400092598">
    <property type="protein sequence ID" value="PGSC0003DMT400092598"/>
    <property type="gene ID" value="PGSC0003DMG400042169"/>
</dbReference>
<dbReference type="HOGENOM" id="CLU_788474_0_0_1"/>
<protein>
    <submittedName>
        <fullName evidence="2">Uncharacterized protein</fullName>
    </submittedName>
</protein>
<reference evidence="3" key="1">
    <citation type="journal article" date="2011" name="Nature">
        <title>Genome sequence and analysis of the tuber crop potato.</title>
        <authorList>
            <consortium name="The Potato Genome Sequencing Consortium"/>
        </authorList>
    </citation>
    <scope>NUCLEOTIDE SEQUENCE [LARGE SCALE GENOMIC DNA]</scope>
    <source>
        <strain evidence="3">cv. DM1-3 516 R44</strain>
    </source>
</reference>
<dbReference type="STRING" id="4113.M1DQ51"/>
<proteinExistence type="predicted"/>
<feature type="region of interest" description="Disordered" evidence="1">
    <location>
        <begin position="233"/>
        <end position="304"/>
    </location>
</feature>
<evidence type="ECO:0000256" key="1">
    <source>
        <dbReference type="SAM" id="MobiDB-lite"/>
    </source>
</evidence>
<evidence type="ECO:0000313" key="3">
    <source>
        <dbReference type="Proteomes" id="UP000011115"/>
    </source>
</evidence>
<dbReference type="InParanoid" id="M1DQ51"/>
<keyword evidence="3" id="KW-1185">Reference proteome</keyword>
<dbReference type="PaxDb" id="4113-PGSC0003DMT400092598"/>
<evidence type="ECO:0000313" key="2">
    <source>
        <dbReference type="EnsemblPlants" id="PGSC0003DMT400092598"/>
    </source>
</evidence>
<dbReference type="Proteomes" id="UP000011115">
    <property type="component" value="Unassembled WGS sequence"/>
</dbReference>
<dbReference type="AlphaFoldDB" id="M1DQ51"/>
<accession>M1DQ51</accession>
<organism evidence="2 3">
    <name type="scientific">Solanum tuberosum</name>
    <name type="common">Potato</name>
    <dbReference type="NCBI Taxonomy" id="4113"/>
    <lineage>
        <taxon>Eukaryota</taxon>
        <taxon>Viridiplantae</taxon>
        <taxon>Streptophyta</taxon>
        <taxon>Embryophyta</taxon>
        <taxon>Tracheophyta</taxon>
        <taxon>Spermatophyta</taxon>
        <taxon>Magnoliopsida</taxon>
        <taxon>eudicotyledons</taxon>
        <taxon>Gunneridae</taxon>
        <taxon>Pentapetalae</taxon>
        <taxon>asterids</taxon>
        <taxon>lamiids</taxon>
        <taxon>Solanales</taxon>
        <taxon>Solanaceae</taxon>
        <taxon>Solanoideae</taxon>
        <taxon>Solaneae</taxon>
        <taxon>Solanum</taxon>
    </lineage>
</organism>